<protein>
    <submittedName>
        <fullName evidence="4">Oxidoreductase</fullName>
    </submittedName>
</protein>
<dbReference type="RefSeq" id="WP_099261098.1">
    <property type="nucleotide sequence ID" value="NZ_NIZW01000009.1"/>
</dbReference>
<dbReference type="NCBIfam" id="TIGR00654">
    <property type="entry name" value="PhzF_family"/>
    <property type="match status" value="1"/>
</dbReference>
<sequence length="266" mass="28962">MSSIKCWQVDAFTDRPFGGNSAAVCFLEQEAPDEWMQAVAAEMNLSETAFLRRSHDGYSLRWFTPQVEVPLCGHATLASAHAIWSAGIHPQAEPIRFHTKSGVLACQQSNGFIEMDFPTIPVQKVDPPHDLLTVLGVSSTDIGKTQFDHMVVVEDAETVRSMSPDFRRLTDIPTRGVIVTSRSDDAHYDFVSRFFAPALGIDEDPVTGAAHCCLGPYWAEVLGKTEMTAFQASARGGVVQVRVLGDRVCLGGQAVTVWQGGLLALP</sequence>
<evidence type="ECO:0000256" key="1">
    <source>
        <dbReference type="ARBA" id="ARBA00008270"/>
    </source>
</evidence>
<dbReference type="Proteomes" id="UP000225740">
    <property type="component" value="Unassembled WGS sequence"/>
</dbReference>
<dbReference type="AlphaFoldDB" id="A0A2G1W6Y0"/>
<organism evidence="4 5">
    <name type="scientific">Rhodopirellula bahusiensis</name>
    <dbReference type="NCBI Taxonomy" id="2014065"/>
    <lineage>
        <taxon>Bacteria</taxon>
        <taxon>Pseudomonadati</taxon>
        <taxon>Planctomycetota</taxon>
        <taxon>Planctomycetia</taxon>
        <taxon>Pirellulales</taxon>
        <taxon>Pirellulaceae</taxon>
        <taxon>Rhodopirellula</taxon>
    </lineage>
</organism>
<dbReference type="Pfam" id="PF02567">
    <property type="entry name" value="PhzC-PhzF"/>
    <property type="match status" value="1"/>
</dbReference>
<keyword evidence="2" id="KW-0413">Isomerase</keyword>
<evidence type="ECO:0000256" key="3">
    <source>
        <dbReference type="PIRSR" id="PIRSR016184-1"/>
    </source>
</evidence>
<evidence type="ECO:0000313" key="4">
    <source>
        <dbReference type="EMBL" id="PHQ34795.1"/>
    </source>
</evidence>
<dbReference type="PANTHER" id="PTHR13774:SF17">
    <property type="entry name" value="PHENAZINE BIOSYNTHESIS-LIKE DOMAIN-CONTAINING PROTEIN"/>
    <property type="match status" value="1"/>
</dbReference>
<dbReference type="InterPro" id="IPR003719">
    <property type="entry name" value="Phenazine_PhzF-like"/>
</dbReference>
<name>A0A2G1W6Y0_9BACT</name>
<dbReference type="OrthoDB" id="9788221at2"/>
<evidence type="ECO:0000256" key="2">
    <source>
        <dbReference type="ARBA" id="ARBA00023235"/>
    </source>
</evidence>
<dbReference type="SUPFAM" id="SSF54506">
    <property type="entry name" value="Diaminopimelate epimerase-like"/>
    <property type="match status" value="1"/>
</dbReference>
<accession>A0A2G1W6Y0</accession>
<evidence type="ECO:0000313" key="5">
    <source>
        <dbReference type="Proteomes" id="UP000225740"/>
    </source>
</evidence>
<dbReference type="Gene3D" id="3.10.310.10">
    <property type="entry name" value="Diaminopimelate Epimerase, Chain A, domain 1"/>
    <property type="match status" value="2"/>
</dbReference>
<gene>
    <name evidence="4" type="ORF">CEE69_13045</name>
</gene>
<reference evidence="4 5" key="1">
    <citation type="submission" date="2017-06" db="EMBL/GenBank/DDBJ databases">
        <title>Description of Rhodopirellula bahusiensis sp. nov.</title>
        <authorList>
            <person name="Kizina J."/>
            <person name="Harder J."/>
        </authorList>
    </citation>
    <scope>NUCLEOTIDE SEQUENCE [LARGE SCALE GENOMIC DNA]</scope>
    <source>
        <strain evidence="4 5">SWK21</strain>
    </source>
</reference>
<dbReference type="GO" id="GO:0005737">
    <property type="term" value="C:cytoplasm"/>
    <property type="evidence" value="ECO:0007669"/>
    <property type="project" value="TreeGrafter"/>
</dbReference>
<comment type="caution">
    <text evidence="4">The sequence shown here is derived from an EMBL/GenBank/DDBJ whole genome shotgun (WGS) entry which is preliminary data.</text>
</comment>
<dbReference type="PANTHER" id="PTHR13774">
    <property type="entry name" value="PHENAZINE BIOSYNTHESIS PROTEIN"/>
    <property type="match status" value="1"/>
</dbReference>
<dbReference type="GO" id="GO:0016853">
    <property type="term" value="F:isomerase activity"/>
    <property type="evidence" value="ECO:0007669"/>
    <property type="project" value="UniProtKB-KW"/>
</dbReference>
<dbReference type="EMBL" id="NIZW01000009">
    <property type="protein sequence ID" value="PHQ34795.1"/>
    <property type="molecule type" value="Genomic_DNA"/>
</dbReference>
<dbReference type="GeneID" id="90609037"/>
<dbReference type="PIRSF" id="PIRSF016184">
    <property type="entry name" value="PhzC_PhzF"/>
    <property type="match status" value="1"/>
</dbReference>
<proteinExistence type="inferred from homology"/>
<comment type="similarity">
    <text evidence="1">Belongs to the PhzF family.</text>
</comment>
<keyword evidence="5" id="KW-1185">Reference proteome</keyword>
<feature type="active site" evidence="3">
    <location>
        <position position="47"/>
    </location>
</feature>